<keyword evidence="13" id="KW-1185">Reference proteome</keyword>
<reference evidence="13" key="1">
    <citation type="submission" date="2017-04" db="EMBL/GenBank/DDBJ databases">
        <authorList>
            <person name="Varghese N."/>
            <person name="Submissions S."/>
        </authorList>
    </citation>
    <scope>NUCLEOTIDE SEQUENCE [LARGE SCALE GENOMIC DNA]</scope>
    <source>
        <strain evidence="13">Dd16</strain>
    </source>
</reference>
<protein>
    <recommendedName>
        <fullName evidence="4">Flagellar motor switch protein FliM</fullName>
    </recommendedName>
</protein>
<dbReference type="GO" id="GO:0050918">
    <property type="term" value="P:positive chemotaxis"/>
    <property type="evidence" value="ECO:0007669"/>
    <property type="project" value="TreeGrafter"/>
</dbReference>
<evidence type="ECO:0000313" key="12">
    <source>
        <dbReference type="EMBL" id="SMF72635.1"/>
    </source>
</evidence>
<accession>A0A1X7GPF6</accession>
<dbReference type="GO" id="GO:0005886">
    <property type="term" value="C:plasma membrane"/>
    <property type="evidence" value="ECO:0007669"/>
    <property type="project" value="UniProtKB-SubCell"/>
</dbReference>
<evidence type="ECO:0000259" key="11">
    <source>
        <dbReference type="Pfam" id="PF01052"/>
    </source>
</evidence>
<proteinExistence type="inferred from homology"/>
<keyword evidence="9" id="KW-0975">Bacterial flagellum</keyword>
<keyword evidence="12" id="KW-0969">Cilium</keyword>
<dbReference type="Pfam" id="PF02154">
    <property type="entry name" value="FliM"/>
    <property type="match status" value="1"/>
</dbReference>
<gene>
    <name evidence="12" type="ORF">SAMN06295910_2052</name>
</gene>
<evidence type="ECO:0000256" key="2">
    <source>
        <dbReference type="ARBA" id="ARBA00004202"/>
    </source>
</evidence>
<dbReference type="GO" id="GO:0071978">
    <property type="term" value="P:bacterial-type flagellum-dependent swarming motility"/>
    <property type="evidence" value="ECO:0007669"/>
    <property type="project" value="TreeGrafter"/>
</dbReference>
<dbReference type="Gene3D" id="2.30.330.10">
    <property type="entry name" value="SpoA-like"/>
    <property type="match status" value="1"/>
</dbReference>
<dbReference type="GO" id="GO:0003774">
    <property type="term" value="F:cytoskeletal motor activity"/>
    <property type="evidence" value="ECO:0007669"/>
    <property type="project" value="InterPro"/>
</dbReference>
<evidence type="ECO:0000256" key="5">
    <source>
        <dbReference type="ARBA" id="ARBA00022475"/>
    </source>
</evidence>
<evidence type="ECO:0000256" key="1">
    <source>
        <dbReference type="ARBA" id="ARBA00004117"/>
    </source>
</evidence>
<evidence type="ECO:0000256" key="3">
    <source>
        <dbReference type="ARBA" id="ARBA00011049"/>
    </source>
</evidence>
<keyword evidence="6" id="KW-0145">Chemotaxis</keyword>
<evidence type="ECO:0000313" key="13">
    <source>
        <dbReference type="Proteomes" id="UP000192934"/>
    </source>
</evidence>
<keyword evidence="5" id="KW-1003">Cell membrane</keyword>
<comment type="function">
    <text evidence="10">FliM is one of three proteins (FliG, FliN, FliM) that forms the rotor-mounted switch complex (C ring), located at the base of the basal body. This complex interacts with the CheY and CheZ chemotaxis proteins, in addition to contacting components of the motor that determine the direction of flagellar rotation.</text>
</comment>
<dbReference type="InterPro" id="IPR028976">
    <property type="entry name" value="CheC-like_sf"/>
</dbReference>
<dbReference type="PANTHER" id="PTHR30034:SF6">
    <property type="entry name" value="YOP PROTEINS TRANSLOCATION PROTEIN Q"/>
    <property type="match status" value="1"/>
</dbReference>
<dbReference type="EMBL" id="LT840185">
    <property type="protein sequence ID" value="SMF72635.1"/>
    <property type="molecule type" value="Genomic_DNA"/>
</dbReference>
<comment type="subcellular location">
    <subcellularLocation>
        <location evidence="1">Bacterial flagellum basal body</location>
    </subcellularLocation>
    <subcellularLocation>
        <location evidence="2">Cell membrane</location>
        <topology evidence="2">Peripheral membrane protein</topology>
    </subcellularLocation>
</comment>
<comment type="similarity">
    <text evidence="3">Belongs to the FliM family.</text>
</comment>
<name>A0A1X7GPF6_9SPHN</name>
<dbReference type="SUPFAM" id="SSF101801">
    <property type="entry name" value="Surface presentation of antigens (SPOA)"/>
    <property type="match status" value="1"/>
</dbReference>
<keyword evidence="7" id="KW-0283">Flagellar rotation</keyword>
<dbReference type="PANTHER" id="PTHR30034">
    <property type="entry name" value="FLAGELLAR MOTOR SWITCH PROTEIN FLIM"/>
    <property type="match status" value="1"/>
</dbReference>
<dbReference type="Pfam" id="PF01052">
    <property type="entry name" value="FliMN_C"/>
    <property type="match status" value="1"/>
</dbReference>
<dbReference type="RefSeq" id="WP_085218685.1">
    <property type="nucleotide sequence ID" value="NZ_LT840185.1"/>
</dbReference>
<dbReference type="AlphaFoldDB" id="A0A1X7GPF6"/>
<keyword evidence="8" id="KW-0472">Membrane</keyword>
<dbReference type="CDD" id="cd17908">
    <property type="entry name" value="FliM"/>
    <property type="match status" value="1"/>
</dbReference>
<dbReference type="InterPro" id="IPR036429">
    <property type="entry name" value="SpoA-like_sf"/>
</dbReference>
<dbReference type="InterPro" id="IPR001543">
    <property type="entry name" value="FliN-like_C"/>
</dbReference>
<dbReference type="InterPro" id="IPR001689">
    <property type="entry name" value="Flag_FliM"/>
</dbReference>
<dbReference type="Proteomes" id="UP000192934">
    <property type="component" value="Chromosome I"/>
</dbReference>
<evidence type="ECO:0000256" key="6">
    <source>
        <dbReference type="ARBA" id="ARBA00022500"/>
    </source>
</evidence>
<dbReference type="OrthoDB" id="7421075at2"/>
<keyword evidence="12" id="KW-0282">Flagellum</keyword>
<keyword evidence="12" id="KW-0966">Cell projection</keyword>
<evidence type="ECO:0000256" key="10">
    <source>
        <dbReference type="ARBA" id="ARBA00025044"/>
    </source>
</evidence>
<dbReference type="GO" id="GO:0009425">
    <property type="term" value="C:bacterial-type flagellum basal body"/>
    <property type="evidence" value="ECO:0007669"/>
    <property type="project" value="UniProtKB-SubCell"/>
</dbReference>
<dbReference type="STRING" id="941907.SAMN06295910_2052"/>
<feature type="domain" description="Flagellar motor switch protein FliN-like C-terminal" evidence="11">
    <location>
        <begin position="250"/>
        <end position="317"/>
    </location>
</feature>
<evidence type="ECO:0000256" key="8">
    <source>
        <dbReference type="ARBA" id="ARBA00023136"/>
    </source>
</evidence>
<evidence type="ECO:0000256" key="9">
    <source>
        <dbReference type="ARBA" id="ARBA00023143"/>
    </source>
</evidence>
<sequence>MSDAANLSGDEVSALMDGLGEADAAAGKPSAELRAYTFGKEAVRPMAALPALDRMNERLERRLRGIVEPLARSKPRIHAEAIAVQSFDGWRAEHPEFISLSLYRFAPLKGGVLVAMGADLVGRLVDAFYGGTGALRDSRAKEFTPTEERLIVRINEGLVAALTEVWNEILPVKPQLVARETNTAYAPLVRGDEAVAIVRFGIALGGARPASIDILYPVAALRAVEGLLSNKASDDGSLAASEWRHKLADALGDVRVQARSVLARPEISVSELVRLAEGDVIPVSLPASVPLLVEGRVIARGQIGDQDGRAALRIEKLHTGGNI</sequence>
<evidence type="ECO:0000256" key="4">
    <source>
        <dbReference type="ARBA" id="ARBA00021898"/>
    </source>
</evidence>
<organism evidence="12 13">
    <name type="scientific">Allosphingosinicella indica</name>
    <dbReference type="NCBI Taxonomy" id="941907"/>
    <lineage>
        <taxon>Bacteria</taxon>
        <taxon>Pseudomonadati</taxon>
        <taxon>Pseudomonadota</taxon>
        <taxon>Alphaproteobacteria</taxon>
        <taxon>Sphingomonadales</taxon>
        <taxon>Sphingomonadaceae</taxon>
        <taxon>Allosphingosinicella</taxon>
    </lineage>
</organism>
<evidence type="ECO:0000256" key="7">
    <source>
        <dbReference type="ARBA" id="ARBA00022779"/>
    </source>
</evidence>
<dbReference type="Gene3D" id="3.40.1550.10">
    <property type="entry name" value="CheC-like"/>
    <property type="match status" value="1"/>
</dbReference>